<evidence type="ECO:0000259" key="2">
    <source>
        <dbReference type="PROSITE" id="PS50263"/>
    </source>
</evidence>
<organism evidence="3 4">
    <name type="scientific">Geotoga petraea</name>
    <dbReference type="NCBI Taxonomy" id="28234"/>
    <lineage>
        <taxon>Bacteria</taxon>
        <taxon>Thermotogati</taxon>
        <taxon>Thermotogota</taxon>
        <taxon>Thermotogae</taxon>
        <taxon>Petrotogales</taxon>
        <taxon>Petrotogaceae</taxon>
        <taxon>Geotoga</taxon>
    </lineage>
</organism>
<dbReference type="PROSITE" id="PS50263">
    <property type="entry name" value="CN_HYDROLASE"/>
    <property type="match status" value="1"/>
</dbReference>
<dbReference type="Gene3D" id="3.60.110.10">
    <property type="entry name" value="Carbon-nitrogen hydrolase"/>
    <property type="match status" value="1"/>
</dbReference>
<dbReference type="Pfam" id="PF00795">
    <property type="entry name" value="CN_hydrolase"/>
    <property type="match status" value="1"/>
</dbReference>
<dbReference type="EMBL" id="FMYV01000001">
    <property type="protein sequence ID" value="SDC08602.1"/>
    <property type="molecule type" value="Genomic_DNA"/>
</dbReference>
<gene>
    <name evidence="3" type="ORF">SAMN04488588_0450</name>
</gene>
<protein>
    <submittedName>
        <fullName evidence="3">Predicted amidohydrolase</fullName>
    </submittedName>
</protein>
<dbReference type="AlphaFoldDB" id="A0A1G6IPW6"/>
<proteinExistence type="predicted"/>
<evidence type="ECO:0000313" key="3">
    <source>
        <dbReference type="EMBL" id="SDC08602.1"/>
    </source>
</evidence>
<dbReference type="Proteomes" id="UP000199322">
    <property type="component" value="Unassembled WGS sequence"/>
</dbReference>
<dbReference type="InterPro" id="IPR003010">
    <property type="entry name" value="C-N_Hydrolase"/>
</dbReference>
<dbReference type="STRING" id="28234.SAMN04488588_0450"/>
<reference evidence="3 4" key="1">
    <citation type="submission" date="2016-10" db="EMBL/GenBank/DDBJ databases">
        <authorList>
            <person name="de Groot N.N."/>
        </authorList>
    </citation>
    <scope>NUCLEOTIDE SEQUENCE [LARGE SCALE GENOMIC DNA]</scope>
    <source>
        <strain evidence="3 4">WG14</strain>
    </source>
</reference>
<dbReference type="SUPFAM" id="SSF56317">
    <property type="entry name" value="Carbon-nitrogen hydrolase"/>
    <property type="match status" value="1"/>
</dbReference>
<keyword evidence="1 3" id="KW-0378">Hydrolase</keyword>
<sequence>MRVSLVQFRPELFQIKSNVEKALKMVNDTEEDLIVLPEMAFTGYAYTDKEEVEKTSETAGEDSAYSINTVRDFAVKKNKNIVFGFNEKYNNEYYNSSIFIKSDGSYSIYRKIHLFNREKLFFTPGEDGFFVEDFKGYKVGMAICFDWIFPESFRTLNVLGAELIVHPSNLVLPYCQEANKIRSLENRLFIATSNRWGVEKNKNIEYEFTGMSQITDPKGNIIERYEKKGDIVKTFNLNLLESRDKNINKFNNILKDRRKEFYR</sequence>
<dbReference type="InterPro" id="IPR050345">
    <property type="entry name" value="Aliph_Amidase/BUP"/>
</dbReference>
<evidence type="ECO:0000256" key="1">
    <source>
        <dbReference type="ARBA" id="ARBA00022801"/>
    </source>
</evidence>
<accession>A0A1G6IPW6</accession>
<dbReference type="GO" id="GO:0016811">
    <property type="term" value="F:hydrolase activity, acting on carbon-nitrogen (but not peptide) bonds, in linear amides"/>
    <property type="evidence" value="ECO:0007669"/>
    <property type="project" value="TreeGrafter"/>
</dbReference>
<dbReference type="PANTHER" id="PTHR43674:SF2">
    <property type="entry name" value="BETA-UREIDOPROPIONASE"/>
    <property type="match status" value="1"/>
</dbReference>
<dbReference type="InterPro" id="IPR036526">
    <property type="entry name" value="C-N_Hydrolase_sf"/>
</dbReference>
<keyword evidence="4" id="KW-1185">Reference proteome</keyword>
<dbReference type="PANTHER" id="PTHR43674">
    <property type="entry name" value="NITRILASE C965.09-RELATED"/>
    <property type="match status" value="1"/>
</dbReference>
<dbReference type="RefSeq" id="WP_091402428.1">
    <property type="nucleotide sequence ID" value="NZ_FMYV01000001.1"/>
</dbReference>
<feature type="domain" description="CN hydrolase" evidence="2">
    <location>
        <begin position="1"/>
        <end position="239"/>
    </location>
</feature>
<name>A0A1G6IPW6_9BACT</name>
<evidence type="ECO:0000313" key="4">
    <source>
        <dbReference type="Proteomes" id="UP000199322"/>
    </source>
</evidence>